<dbReference type="GO" id="GO:0008870">
    <property type="term" value="F:galactoside O-acetyltransferase activity"/>
    <property type="evidence" value="ECO:0007669"/>
    <property type="project" value="TreeGrafter"/>
</dbReference>
<dbReference type="InterPro" id="IPR024688">
    <property type="entry name" value="Mac_dom"/>
</dbReference>
<feature type="region of interest" description="Disordered" evidence="6">
    <location>
        <begin position="56"/>
        <end position="77"/>
    </location>
</feature>
<dbReference type="Gene3D" id="2.160.10.10">
    <property type="entry name" value="Hexapeptide repeat proteins"/>
    <property type="match status" value="1"/>
</dbReference>
<comment type="similarity">
    <text evidence="1 5">Belongs to the transferase hexapeptide repeat family.</text>
</comment>
<evidence type="ECO:0000256" key="3">
    <source>
        <dbReference type="ARBA" id="ARBA00022737"/>
    </source>
</evidence>
<dbReference type="Proteomes" id="UP000008394">
    <property type="component" value="Chromosome"/>
</dbReference>
<dbReference type="FunFam" id="2.160.10.10:FF:000025">
    <property type="entry name" value="Hexapeptide-repeat containing-acetyltransferase"/>
    <property type="match status" value="1"/>
</dbReference>
<dbReference type="Pfam" id="PF12464">
    <property type="entry name" value="Mac"/>
    <property type="match status" value="1"/>
</dbReference>
<dbReference type="PANTHER" id="PTHR43017:SF1">
    <property type="entry name" value="ACETYLTRANSFERASE YJL218W-RELATED"/>
    <property type="match status" value="1"/>
</dbReference>
<evidence type="ECO:0000256" key="2">
    <source>
        <dbReference type="ARBA" id="ARBA00022679"/>
    </source>
</evidence>
<dbReference type="Pfam" id="PF00132">
    <property type="entry name" value="Hexapep"/>
    <property type="match status" value="1"/>
</dbReference>
<organism evidence="8 9">
    <name type="scientific">Bifidobacterium animalis subsp. lactis CNCM I-2494</name>
    <dbReference type="NCBI Taxonomy" id="1042403"/>
    <lineage>
        <taxon>Bacteria</taxon>
        <taxon>Bacillati</taxon>
        <taxon>Actinomycetota</taxon>
        <taxon>Actinomycetes</taxon>
        <taxon>Bifidobacteriales</taxon>
        <taxon>Bifidobacteriaceae</taxon>
        <taxon>Bifidobacterium</taxon>
    </lineage>
</organism>
<dbReference type="AlphaFoldDB" id="A0A806FK72"/>
<sequence length="282" mass="32164">MIVNRLLHSNVISFSFERAFVWYCKRFHRTEYTNLRRLECSGMPWIAIRASSDILEPENESRTQGTTNAMTNGTSADTREYERMLSGELYIADDPYLKEHSLKRRRLVQEINRSDYDEFDKREALFRELFGSFGEGSYIEPPFRADYGCNTYIGRNFYANTDCIFLDVARIDIGDNVFCGPRVSLLTPYHPIDAQVRNEQLEGGKPISIGNDVWFGGNVTVCPGVTIGDDVVIGAGSVVVKDIPSHCIAVGNPCRPIRAITDADHEQWQRKAREYRAWKEGI</sequence>
<protein>
    <recommendedName>
        <fullName evidence="5">Acetyltransferase</fullName>
        <ecNumber evidence="5">2.3.1.-</ecNumber>
    </recommendedName>
</protein>
<keyword evidence="3" id="KW-0677">Repeat</keyword>
<evidence type="ECO:0000259" key="7">
    <source>
        <dbReference type="SMART" id="SM01266"/>
    </source>
</evidence>
<evidence type="ECO:0000256" key="4">
    <source>
        <dbReference type="ARBA" id="ARBA00023315"/>
    </source>
</evidence>
<keyword evidence="2 5" id="KW-0808">Transferase</keyword>
<dbReference type="CDD" id="cd03357">
    <property type="entry name" value="LbH_MAT_GAT"/>
    <property type="match status" value="1"/>
</dbReference>
<dbReference type="InterPro" id="IPR001451">
    <property type="entry name" value="Hexapep"/>
</dbReference>
<feature type="compositionally biased region" description="Polar residues" evidence="6">
    <location>
        <begin position="62"/>
        <end position="76"/>
    </location>
</feature>
<dbReference type="InterPro" id="IPR039369">
    <property type="entry name" value="LacA-like"/>
</dbReference>
<proteinExistence type="inferred from homology"/>
<dbReference type="KEGG" id="bnm:BALAC2494_00110"/>
<evidence type="ECO:0000256" key="6">
    <source>
        <dbReference type="SAM" id="MobiDB-lite"/>
    </source>
</evidence>
<accession>A0A806FK72</accession>
<evidence type="ECO:0000313" key="8">
    <source>
        <dbReference type="EMBL" id="AEK30589.1"/>
    </source>
</evidence>
<dbReference type="PANTHER" id="PTHR43017">
    <property type="entry name" value="GALACTOSIDE O-ACETYLTRANSFERASE"/>
    <property type="match status" value="1"/>
</dbReference>
<evidence type="ECO:0000256" key="5">
    <source>
        <dbReference type="RuleBase" id="RU367021"/>
    </source>
</evidence>
<keyword evidence="4 5" id="KW-0012">Acyltransferase</keyword>
<dbReference type="EC" id="2.3.1.-" evidence="5"/>
<dbReference type="SMART" id="SM01266">
    <property type="entry name" value="Mac"/>
    <property type="match status" value="1"/>
</dbReference>
<gene>
    <name evidence="8" type="ORF">BALAC2494_00110</name>
</gene>
<evidence type="ECO:0000256" key="1">
    <source>
        <dbReference type="ARBA" id="ARBA00007274"/>
    </source>
</evidence>
<dbReference type="InterPro" id="IPR011004">
    <property type="entry name" value="Trimer_LpxA-like_sf"/>
</dbReference>
<evidence type="ECO:0000313" key="9">
    <source>
        <dbReference type="Proteomes" id="UP000008394"/>
    </source>
</evidence>
<dbReference type="SUPFAM" id="SSF51161">
    <property type="entry name" value="Trimeric LpxA-like enzymes"/>
    <property type="match status" value="1"/>
</dbReference>
<name>A0A806FK72_BIFAN</name>
<reference evidence="8 9" key="1">
    <citation type="journal article" date="2011" name="J. Bacteriol.">
        <title>Genome Sequence of the Probiotic Strain Bifidobacterium animalis subsp. lactis CNCM I-2494.</title>
        <authorList>
            <person name="Chervaux C."/>
            <person name="Grimaldi C."/>
            <person name="Bolotin A."/>
            <person name="Quinquis B."/>
            <person name="Legrain-Raspaud S."/>
            <person name="van Hylckama Vlieg J.E."/>
            <person name="Denariaz G."/>
            <person name="Smokvina T."/>
        </authorList>
    </citation>
    <scope>NUCLEOTIDE SEQUENCE [LARGE SCALE GENOMIC DNA]</scope>
    <source>
        <strain evidence="8 9">CNCM I-2494</strain>
    </source>
</reference>
<feature type="domain" description="Maltose/galactoside acetyltransferase" evidence="7">
    <location>
        <begin position="81"/>
        <end position="135"/>
    </location>
</feature>
<dbReference type="EMBL" id="CP002915">
    <property type="protein sequence ID" value="AEK30589.1"/>
    <property type="molecule type" value="Genomic_DNA"/>
</dbReference>